<feature type="transmembrane region" description="Helical" evidence="1">
    <location>
        <begin position="101"/>
        <end position="119"/>
    </location>
</feature>
<accession>W7UH65</accession>
<feature type="transmembrane region" description="Helical" evidence="1">
    <location>
        <begin position="33"/>
        <end position="51"/>
    </location>
</feature>
<dbReference type="Proteomes" id="UP000019365">
    <property type="component" value="Unassembled WGS sequence"/>
</dbReference>
<sequence>MNSISKGQFCALLLISDMFTLFSLRGAVSLGNVSGISAGIALQFLVMLVFVCKGGELKRWAKAFYLVYSVFCGGVVFAEFLRTCDIISISHEEGNGLWGRLITAVLTAVVCLYCARAGLRAAARGAVIVGAAGALFIAADLLSALAGGETANITVPHSRGAFFEVIRGFAASGSLGSFAVFSYMVKDRASSAAWYFGTRAVLSAAVLFTALAETGRISGITEYPVITAVQLSQPFEAQRIDSVFLLLFSVAAVFSAALQVITGAHLMSGLFPQTGRFGYTSVLLMMLAAAFIFYGNDLAVVRACAAAAALLFAPVGAKISAVSDSG</sequence>
<dbReference type="OrthoDB" id="1820051at2"/>
<keyword evidence="1" id="KW-0472">Membrane</keyword>
<reference evidence="2 3" key="1">
    <citation type="journal article" date="2014" name="PLoS ONE">
        <title>Rumen cellulosomics: divergent fiber-degrading strategies revealed by comparative genome-wide analysis of six ruminococcal strains.</title>
        <authorList>
            <person name="Dassa B."/>
            <person name="Borovok I."/>
            <person name="Ruimy-Israeli V."/>
            <person name="Lamed R."/>
            <person name="Flint H.J."/>
            <person name="Duncan S.H."/>
            <person name="Henrissat B."/>
            <person name="Coutinho P."/>
            <person name="Morrison M."/>
            <person name="Mosoni P."/>
            <person name="Yeoman C.J."/>
            <person name="White B.A."/>
            <person name="Bayer E.A."/>
        </authorList>
    </citation>
    <scope>NUCLEOTIDE SEQUENCE [LARGE SCALE GENOMIC DNA]</scope>
    <source>
        <strain evidence="2 3">007c</strain>
    </source>
</reference>
<dbReference type="RefSeq" id="WP_037297412.1">
    <property type="nucleotide sequence ID" value="NZ_ATAX01000012.1"/>
</dbReference>
<keyword evidence="1" id="KW-1133">Transmembrane helix</keyword>
<protein>
    <submittedName>
        <fullName evidence="2">Uncharacterized protein</fullName>
    </submittedName>
</protein>
<evidence type="ECO:0000313" key="2">
    <source>
        <dbReference type="EMBL" id="EWM54551.1"/>
    </source>
</evidence>
<feature type="transmembrane region" description="Helical" evidence="1">
    <location>
        <begin position="276"/>
        <end position="294"/>
    </location>
</feature>
<evidence type="ECO:0000256" key="1">
    <source>
        <dbReference type="SAM" id="Phobius"/>
    </source>
</evidence>
<dbReference type="PATRIC" id="fig|1341157.4.peg.780"/>
<keyword evidence="3" id="KW-1185">Reference proteome</keyword>
<dbReference type="EMBL" id="ATAX01000012">
    <property type="protein sequence ID" value="EWM54551.1"/>
    <property type="molecule type" value="Genomic_DNA"/>
</dbReference>
<keyword evidence="1" id="KW-0812">Transmembrane</keyword>
<feature type="transmembrane region" description="Helical" evidence="1">
    <location>
        <begin position="300"/>
        <end position="321"/>
    </location>
</feature>
<feature type="transmembrane region" description="Helical" evidence="1">
    <location>
        <begin position="126"/>
        <end position="146"/>
    </location>
</feature>
<organism evidence="2 3">
    <name type="scientific">Ruminococcus flavefaciens 007c</name>
    <dbReference type="NCBI Taxonomy" id="1341157"/>
    <lineage>
        <taxon>Bacteria</taxon>
        <taxon>Bacillati</taxon>
        <taxon>Bacillota</taxon>
        <taxon>Clostridia</taxon>
        <taxon>Eubacteriales</taxon>
        <taxon>Oscillospiraceae</taxon>
        <taxon>Ruminococcus</taxon>
    </lineage>
</organism>
<name>W7UH65_RUMFL</name>
<feature type="transmembrane region" description="Helical" evidence="1">
    <location>
        <begin position="166"/>
        <end position="185"/>
    </location>
</feature>
<proteinExistence type="predicted"/>
<gene>
    <name evidence="2" type="ORF">RF007C_00295</name>
</gene>
<comment type="caution">
    <text evidence="2">The sequence shown here is derived from an EMBL/GenBank/DDBJ whole genome shotgun (WGS) entry which is preliminary data.</text>
</comment>
<feature type="transmembrane region" description="Helical" evidence="1">
    <location>
        <begin position="243"/>
        <end position="264"/>
    </location>
</feature>
<evidence type="ECO:0000313" key="3">
    <source>
        <dbReference type="Proteomes" id="UP000019365"/>
    </source>
</evidence>
<dbReference type="eggNOG" id="COG0531">
    <property type="taxonomic scope" value="Bacteria"/>
</dbReference>
<feature type="transmembrane region" description="Helical" evidence="1">
    <location>
        <begin position="63"/>
        <end position="81"/>
    </location>
</feature>
<dbReference type="AlphaFoldDB" id="W7UH65"/>